<accession>A0A087LXB1</accession>
<name>A0A087LXB1_9HYPH</name>
<dbReference type="Pfam" id="PF00226">
    <property type="entry name" value="DnaJ"/>
    <property type="match status" value="1"/>
</dbReference>
<dbReference type="RefSeq" id="WP_035086763.1">
    <property type="nucleotide sequence ID" value="NZ_JQGC01000028.1"/>
</dbReference>
<dbReference type="InterPro" id="IPR036869">
    <property type="entry name" value="J_dom_sf"/>
</dbReference>
<feature type="compositionally biased region" description="Basic and acidic residues" evidence="1">
    <location>
        <begin position="9"/>
        <end position="23"/>
    </location>
</feature>
<feature type="domain" description="J" evidence="2">
    <location>
        <begin position="148"/>
        <end position="208"/>
    </location>
</feature>
<organism evidence="3 4">
    <name type="scientific">Devosia riboflavina</name>
    <dbReference type="NCBI Taxonomy" id="46914"/>
    <lineage>
        <taxon>Bacteria</taxon>
        <taxon>Pseudomonadati</taxon>
        <taxon>Pseudomonadota</taxon>
        <taxon>Alphaproteobacteria</taxon>
        <taxon>Hyphomicrobiales</taxon>
        <taxon>Devosiaceae</taxon>
        <taxon>Devosia</taxon>
    </lineage>
</organism>
<sequence length="208" mass="23619">MKQQSKLFDSIRIRPRREEKPEPAEFSCEWEGCEEAGEYRAPKGPRSEGQYHHFCLEHVRHYNKAFNFFAGMSQEELDEALTTPPKAESRSSFATGNPQNAHAAGRTASTRPGDKYGDPFGVFARYRHRQAQRPAAERVKPLNENDRRAFESLGFSGHAKSDDIKAAYKNLVKIHHPDVNGGDRSSEEKLRTIIAAYSHLKKMGFVAR</sequence>
<evidence type="ECO:0000313" key="4">
    <source>
        <dbReference type="Proteomes" id="UP000028981"/>
    </source>
</evidence>
<evidence type="ECO:0000259" key="2">
    <source>
        <dbReference type="PROSITE" id="PS50076"/>
    </source>
</evidence>
<dbReference type="Proteomes" id="UP000028981">
    <property type="component" value="Unassembled WGS sequence"/>
</dbReference>
<dbReference type="SUPFAM" id="SSF46565">
    <property type="entry name" value="Chaperone J-domain"/>
    <property type="match status" value="1"/>
</dbReference>
<evidence type="ECO:0000313" key="3">
    <source>
        <dbReference type="EMBL" id="KFL29264.1"/>
    </source>
</evidence>
<dbReference type="CDD" id="cd06257">
    <property type="entry name" value="DnaJ"/>
    <property type="match status" value="1"/>
</dbReference>
<dbReference type="InterPro" id="IPR001623">
    <property type="entry name" value="DnaJ_domain"/>
</dbReference>
<keyword evidence="4" id="KW-1185">Reference proteome</keyword>
<evidence type="ECO:0000256" key="1">
    <source>
        <dbReference type="SAM" id="MobiDB-lite"/>
    </source>
</evidence>
<reference evidence="3 4" key="1">
    <citation type="submission" date="2014-08" db="EMBL/GenBank/DDBJ databases">
        <authorList>
            <person name="Hassan Y.I."/>
            <person name="Lepp D."/>
            <person name="Zhou T."/>
        </authorList>
    </citation>
    <scope>NUCLEOTIDE SEQUENCE [LARGE SCALE GENOMIC DNA]</scope>
    <source>
        <strain evidence="3 4">IFO13584</strain>
    </source>
</reference>
<dbReference type="OrthoDB" id="9786294at2"/>
<dbReference type="STRING" id="46914.JP75_22080"/>
<dbReference type="PROSITE" id="PS50076">
    <property type="entry name" value="DNAJ_2"/>
    <property type="match status" value="1"/>
</dbReference>
<dbReference type="SMART" id="SM00271">
    <property type="entry name" value="DnaJ"/>
    <property type="match status" value="1"/>
</dbReference>
<dbReference type="AlphaFoldDB" id="A0A087LXB1"/>
<comment type="caution">
    <text evidence="3">The sequence shown here is derived from an EMBL/GenBank/DDBJ whole genome shotgun (WGS) entry which is preliminary data.</text>
</comment>
<gene>
    <name evidence="3" type="ORF">JP75_22080</name>
</gene>
<feature type="compositionally biased region" description="Polar residues" evidence="1">
    <location>
        <begin position="90"/>
        <end position="100"/>
    </location>
</feature>
<protein>
    <recommendedName>
        <fullName evidence="2">J domain-containing protein</fullName>
    </recommendedName>
</protein>
<proteinExistence type="predicted"/>
<feature type="region of interest" description="Disordered" evidence="1">
    <location>
        <begin position="1"/>
        <end position="27"/>
    </location>
</feature>
<dbReference type="PRINTS" id="PR00625">
    <property type="entry name" value="JDOMAIN"/>
</dbReference>
<dbReference type="Gene3D" id="1.10.287.110">
    <property type="entry name" value="DnaJ domain"/>
    <property type="match status" value="1"/>
</dbReference>
<dbReference type="EMBL" id="JQGC01000028">
    <property type="protein sequence ID" value="KFL29264.1"/>
    <property type="molecule type" value="Genomic_DNA"/>
</dbReference>
<feature type="region of interest" description="Disordered" evidence="1">
    <location>
        <begin position="77"/>
        <end position="115"/>
    </location>
</feature>